<dbReference type="PANTHER" id="PTHR38479">
    <property type="entry name" value="LMO0824 PROTEIN"/>
    <property type="match status" value="1"/>
</dbReference>
<organism evidence="1 2">
    <name type="scientific">Actinomadura sediminis</name>
    <dbReference type="NCBI Taxonomy" id="1038904"/>
    <lineage>
        <taxon>Bacteria</taxon>
        <taxon>Bacillati</taxon>
        <taxon>Actinomycetota</taxon>
        <taxon>Actinomycetes</taxon>
        <taxon>Streptosporangiales</taxon>
        <taxon>Thermomonosporaceae</taxon>
        <taxon>Actinomadura</taxon>
    </lineage>
</organism>
<comment type="caution">
    <text evidence="1">The sequence shown here is derived from an EMBL/GenBank/DDBJ whole genome shotgun (WGS) entry which is preliminary data.</text>
</comment>
<protein>
    <submittedName>
        <fullName evidence="1">Winged helix DNA-binding domain-containing protein</fullName>
    </submittedName>
</protein>
<evidence type="ECO:0000313" key="1">
    <source>
        <dbReference type="EMBL" id="MFD0905604.1"/>
    </source>
</evidence>
<keyword evidence="2" id="KW-1185">Reference proteome</keyword>
<accession>A0ABW3F1D2</accession>
<reference evidence="2" key="1">
    <citation type="journal article" date="2019" name="Int. J. Syst. Evol. Microbiol.">
        <title>The Global Catalogue of Microorganisms (GCM) 10K type strain sequencing project: providing services to taxonomists for standard genome sequencing and annotation.</title>
        <authorList>
            <consortium name="The Broad Institute Genomics Platform"/>
            <consortium name="The Broad Institute Genome Sequencing Center for Infectious Disease"/>
            <person name="Wu L."/>
            <person name="Ma J."/>
        </authorList>
    </citation>
    <scope>NUCLEOTIDE SEQUENCE [LARGE SCALE GENOMIC DNA]</scope>
    <source>
        <strain evidence="2">JCM 31202</strain>
    </source>
</reference>
<gene>
    <name evidence="1" type="ORF">ACFQ11_34890</name>
</gene>
<proteinExistence type="predicted"/>
<evidence type="ECO:0000313" key="2">
    <source>
        <dbReference type="Proteomes" id="UP001596972"/>
    </source>
</evidence>
<keyword evidence="1" id="KW-0238">DNA-binding</keyword>
<name>A0ABW3F1D2_9ACTN</name>
<sequence>MPRTLDRRVLNRTALHRQLLLERSGMPAAEAVGRLVAVQAQEPNAPYIGLWNRLARFHQDDLTGLLHERAVVRTSLLRGTQHMATTPDFRWLKPLLQPIALRAWRAGFGRAAAGWDLEELAAEARGALAGRTLTRPELARALAERWPDRDPAALRWSLQALVPVVHPPPSGTWNTFGATRFALPEDWTGDTLRERGTDELVTRYLAAFGPASARDFAVWSGLRRKDVDFDRLRPDLRVYRDENGVELFDVPEGELVEDAAAPVRFLPEFDNLVLAYADRTRMMTDERRKVVCVGSETKPTLLVDGRVHAVWSLKSDKKAERATLTIGTFEPLPAGPAVEEEAARLLAFAAPGFAHEIRVVPA</sequence>
<dbReference type="InterPro" id="IPR009351">
    <property type="entry name" value="AlkZ-like"/>
</dbReference>
<dbReference type="GO" id="GO:0003677">
    <property type="term" value="F:DNA binding"/>
    <property type="evidence" value="ECO:0007669"/>
    <property type="project" value="UniProtKB-KW"/>
</dbReference>
<dbReference type="RefSeq" id="WP_378306683.1">
    <property type="nucleotide sequence ID" value="NZ_JBHTJA010000149.1"/>
</dbReference>
<dbReference type="EMBL" id="JBHTJA010000149">
    <property type="protein sequence ID" value="MFD0905604.1"/>
    <property type="molecule type" value="Genomic_DNA"/>
</dbReference>
<dbReference type="PANTHER" id="PTHR38479:SF2">
    <property type="entry name" value="WINGED HELIX DNA-BINDING DOMAIN-CONTAINING PROTEIN"/>
    <property type="match status" value="1"/>
</dbReference>
<dbReference type="Pfam" id="PF06224">
    <property type="entry name" value="AlkZ-like"/>
    <property type="match status" value="1"/>
</dbReference>
<dbReference type="Proteomes" id="UP001596972">
    <property type="component" value="Unassembled WGS sequence"/>
</dbReference>